<dbReference type="FunFam" id="3.40.720.10:FF:000008">
    <property type="entry name" value="Alkaline phosphatase"/>
    <property type="match status" value="1"/>
</dbReference>
<evidence type="ECO:0000256" key="5">
    <source>
        <dbReference type="ARBA" id="ARBA00022723"/>
    </source>
</evidence>
<comment type="cofactor">
    <cofactor evidence="13">
        <name>Mg(2+)</name>
        <dbReference type="ChEBI" id="CHEBI:18420"/>
    </cofactor>
    <text evidence="13">Binds 1 Mg(2+) ion.</text>
</comment>
<dbReference type="SUPFAM" id="SSF53649">
    <property type="entry name" value="Alkaline phosphatase-like"/>
    <property type="match status" value="1"/>
</dbReference>
<evidence type="ECO:0000313" key="17">
    <source>
        <dbReference type="Proteomes" id="UP000219329"/>
    </source>
</evidence>
<dbReference type="InterPro" id="IPR001952">
    <property type="entry name" value="Alkaline_phosphatase"/>
</dbReference>
<evidence type="ECO:0000256" key="7">
    <source>
        <dbReference type="ARBA" id="ARBA00022833"/>
    </source>
</evidence>
<evidence type="ECO:0000313" key="16">
    <source>
        <dbReference type="EMBL" id="PDH33876.1"/>
    </source>
</evidence>
<comment type="subcellular location">
    <subcellularLocation>
        <location evidence="1">Cell membrane</location>
        <topology evidence="1">Lipid-anchor</topology>
        <topology evidence="1">GPI-anchor</topology>
    </subcellularLocation>
</comment>
<keyword evidence="6" id="KW-0378">Hydrolase</keyword>
<evidence type="ECO:0000256" key="1">
    <source>
        <dbReference type="ARBA" id="ARBA00004609"/>
    </source>
</evidence>
<feature type="binding site" evidence="13">
    <location>
        <position position="169"/>
    </location>
    <ligand>
        <name>Mg(2+)</name>
        <dbReference type="ChEBI" id="CHEBI:18420"/>
    </ligand>
</feature>
<evidence type="ECO:0000256" key="4">
    <source>
        <dbReference type="ARBA" id="ARBA00022622"/>
    </source>
</evidence>
<keyword evidence="8 13" id="KW-0460">Magnesium</keyword>
<keyword evidence="4" id="KW-0336">GPI-anchor</keyword>
<gene>
    <name evidence="16" type="ORF">CNF02_07560</name>
</gene>
<feature type="binding site" evidence="13">
    <location>
        <position position="332"/>
    </location>
    <ligand>
        <name>Mg(2+)</name>
        <dbReference type="ChEBI" id="CHEBI:18420"/>
    </ligand>
</feature>
<dbReference type="PANTHER" id="PTHR11596:SF5">
    <property type="entry name" value="ALKALINE PHOSPHATASE"/>
    <property type="match status" value="1"/>
</dbReference>
<dbReference type="CDD" id="cd16012">
    <property type="entry name" value="ALP"/>
    <property type="match status" value="1"/>
</dbReference>
<dbReference type="Pfam" id="PF00245">
    <property type="entry name" value="Alk_phosphatase"/>
    <property type="match status" value="1"/>
</dbReference>
<name>A0A2A5WCK8_9GAMM</name>
<keyword evidence="11" id="KW-0449">Lipoprotein</keyword>
<keyword evidence="9" id="KW-0472">Membrane</keyword>
<feature type="binding site" evidence="13">
    <location>
        <position position="171"/>
    </location>
    <ligand>
        <name>Mg(2+)</name>
        <dbReference type="ChEBI" id="CHEBI:18420"/>
    </ligand>
</feature>
<dbReference type="GO" id="GO:0098552">
    <property type="term" value="C:side of membrane"/>
    <property type="evidence" value="ECO:0007669"/>
    <property type="project" value="UniProtKB-KW"/>
</dbReference>
<comment type="similarity">
    <text evidence="14">Belongs to the alkaline phosphatase family.</text>
</comment>
<evidence type="ECO:0000256" key="14">
    <source>
        <dbReference type="RuleBase" id="RU003946"/>
    </source>
</evidence>
<organism evidence="16 17">
    <name type="scientific">OM182 bacterium MED-G28</name>
    <dbReference type="NCBI Taxonomy" id="1986256"/>
    <lineage>
        <taxon>Bacteria</taxon>
        <taxon>Pseudomonadati</taxon>
        <taxon>Pseudomonadota</taxon>
        <taxon>Gammaproteobacteria</taxon>
        <taxon>OMG group</taxon>
        <taxon>OM182 clade</taxon>
    </lineage>
</organism>
<evidence type="ECO:0000256" key="13">
    <source>
        <dbReference type="PIRSR" id="PIRSR601952-2"/>
    </source>
</evidence>
<dbReference type="PRINTS" id="PR00113">
    <property type="entry name" value="ALKPHPHTASE"/>
</dbReference>
<feature type="binding site" evidence="13">
    <location>
        <position position="341"/>
    </location>
    <ligand>
        <name>Zn(2+)</name>
        <dbReference type="ChEBI" id="CHEBI:29105"/>
        <label>2</label>
    </ligand>
</feature>
<feature type="signal peptide" evidence="15">
    <location>
        <begin position="1"/>
        <end position="18"/>
    </location>
</feature>
<evidence type="ECO:0000256" key="12">
    <source>
        <dbReference type="PIRSR" id="PIRSR601952-1"/>
    </source>
</evidence>
<evidence type="ECO:0000256" key="3">
    <source>
        <dbReference type="ARBA" id="ARBA00022553"/>
    </source>
</evidence>
<comment type="cofactor">
    <cofactor evidence="13">
        <name>Zn(2+)</name>
        <dbReference type="ChEBI" id="CHEBI:29105"/>
    </cofactor>
    <text evidence="13">Binds 2 Zn(2+) ions.</text>
</comment>
<reference evidence="16 17" key="1">
    <citation type="submission" date="2017-08" db="EMBL/GenBank/DDBJ databases">
        <title>Fine stratification of microbial communities through a metagenomic profile of the photic zone.</title>
        <authorList>
            <person name="Haro-Moreno J.M."/>
            <person name="Lopez-Perez M."/>
            <person name="De La Torre J."/>
            <person name="Picazo A."/>
            <person name="Camacho A."/>
            <person name="Rodriguez-Valera F."/>
        </authorList>
    </citation>
    <scope>NUCLEOTIDE SEQUENCE [LARGE SCALE GENOMIC DNA]</scope>
    <source>
        <strain evidence="16">MED-G28</strain>
    </source>
</reference>
<keyword evidence="2" id="KW-1003">Cell membrane</keyword>
<keyword evidence="15" id="KW-0732">Signal</keyword>
<evidence type="ECO:0000256" key="11">
    <source>
        <dbReference type="ARBA" id="ARBA00023288"/>
    </source>
</evidence>
<feature type="binding site" evidence="13">
    <location>
        <position position="58"/>
    </location>
    <ligand>
        <name>Zn(2+)</name>
        <dbReference type="ChEBI" id="CHEBI:29105"/>
        <label>2</label>
    </ligand>
</feature>
<keyword evidence="3" id="KW-0597">Phosphoprotein</keyword>
<comment type="caution">
    <text evidence="16">The sequence shown here is derived from an EMBL/GenBank/DDBJ whole genome shotgun (WGS) entry which is preliminary data.</text>
</comment>
<proteinExistence type="inferred from homology"/>
<keyword evidence="7 13" id="KW-0862">Zinc</keyword>
<evidence type="ECO:0000256" key="2">
    <source>
        <dbReference type="ARBA" id="ARBA00022475"/>
    </source>
</evidence>
<feature type="chain" id="PRO_5011975242" evidence="15">
    <location>
        <begin position="19"/>
        <end position="519"/>
    </location>
</feature>
<sequence>MFRSTVFALSTLSLTCLAQETPDSWYEDGRNVVERNLAYRNLASSNAIAKNVILFVGDGMGVSTVTAARILAGQLEGNPGEENELFFETFPNVALSKTYNTDAQVPDSAGTMSAMVTGIKTDRGVISVNQNVSRGDCNSTQGNHTQTFLEHAELKGLSTGVVSTARLTHATPAANYAHTMERNYEDDRDAETLRVVGDCADIARQLIEFVDNFPGSNGIEVAMGGGRRSFIPRVEGADPENNRQGERLDGRNLTDEWLNTLSNSAYVWNKEQFDAIDVSSVDHLLGLFNASNMQYSHDTASDQGGEPSLSEMTEKAIELLSKNEDGFFLNVEAGRIDHAHHALNPYRALTDTIELANAVQTAAEMVDLEETLIIVTADHSHVFTIAGYPKRGNPILGKVVGLDSAGEPRTEPSLAADGKPYTTLGYANGRGHYELPDRNTADAIYTMPISDERRNDLSEVDTTHEGFHSEALVPLGDETHAGEDVAIYAIGPGADLIRGVMEQNVIFHVMMEASQLESR</sequence>
<dbReference type="Gene3D" id="3.40.720.10">
    <property type="entry name" value="Alkaline Phosphatase, subunit A"/>
    <property type="match status" value="1"/>
</dbReference>
<evidence type="ECO:0000256" key="15">
    <source>
        <dbReference type="SAM" id="SignalP"/>
    </source>
</evidence>
<evidence type="ECO:0000256" key="10">
    <source>
        <dbReference type="ARBA" id="ARBA00023180"/>
    </source>
</evidence>
<dbReference type="AlphaFoldDB" id="A0A2A5WCK8"/>
<feature type="binding site" evidence="13">
    <location>
        <position position="480"/>
    </location>
    <ligand>
        <name>Zn(2+)</name>
        <dbReference type="ChEBI" id="CHEBI:29105"/>
        <label>2</label>
    </ligand>
</feature>
<keyword evidence="10" id="KW-0325">Glycoprotein</keyword>
<feature type="binding site" evidence="13">
    <location>
        <position position="58"/>
    </location>
    <ligand>
        <name>Mg(2+)</name>
        <dbReference type="ChEBI" id="CHEBI:18420"/>
    </ligand>
</feature>
<feature type="active site" description="Phosphoserine intermediate" evidence="12">
    <location>
        <position position="108"/>
    </location>
</feature>
<evidence type="ECO:0000256" key="9">
    <source>
        <dbReference type="ARBA" id="ARBA00023136"/>
    </source>
</evidence>
<accession>A0A2A5WCK8</accession>
<dbReference type="GO" id="GO:0004035">
    <property type="term" value="F:alkaline phosphatase activity"/>
    <property type="evidence" value="ECO:0007669"/>
    <property type="project" value="TreeGrafter"/>
</dbReference>
<dbReference type="EMBL" id="NTJZ01000006">
    <property type="protein sequence ID" value="PDH33876.1"/>
    <property type="molecule type" value="Genomic_DNA"/>
</dbReference>
<feature type="binding site" evidence="13">
    <location>
        <position position="337"/>
    </location>
    <ligand>
        <name>Zn(2+)</name>
        <dbReference type="ChEBI" id="CHEBI:29105"/>
        <label>2</label>
    </ligand>
</feature>
<feature type="binding site" evidence="13">
    <location>
        <position position="378"/>
    </location>
    <ligand>
        <name>Zn(2+)</name>
        <dbReference type="ChEBI" id="CHEBI:29105"/>
        <label>2</label>
    </ligand>
</feature>
<dbReference type="GO" id="GO:0046872">
    <property type="term" value="F:metal ion binding"/>
    <property type="evidence" value="ECO:0007669"/>
    <property type="project" value="UniProtKB-KW"/>
</dbReference>
<keyword evidence="5 13" id="KW-0479">Metal-binding</keyword>
<dbReference type="GO" id="GO:0005886">
    <property type="term" value="C:plasma membrane"/>
    <property type="evidence" value="ECO:0007669"/>
    <property type="project" value="UniProtKB-SubCell"/>
</dbReference>
<dbReference type="Proteomes" id="UP000219329">
    <property type="component" value="Unassembled WGS sequence"/>
</dbReference>
<feature type="binding site" evidence="13">
    <location>
        <position position="379"/>
    </location>
    <ligand>
        <name>Zn(2+)</name>
        <dbReference type="ChEBI" id="CHEBI:29105"/>
        <label>2</label>
    </ligand>
</feature>
<dbReference type="SMART" id="SM00098">
    <property type="entry name" value="alkPPc"/>
    <property type="match status" value="1"/>
</dbReference>
<dbReference type="PANTHER" id="PTHR11596">
    <property type="entry name" value="ALKALINE PHOSPHATASE"/>
    <property type="match status" value="1"/>
</dbReference>
<dbReference type="InterPro" id="IPR017850">
    <property type="entry name" value="Alkaline_phosphatase_core_sf"/>
</dbReference>
<evidence type="ECO:0000256" key="6">
    <source>
        <dbReference type="ARBA" id="ARBA00022801"/>
    </source>
</evidence>
<evidence type="ECO:0000256" key="8">
    <source>
        <dbReference type="ARBA" id="ARBA00022842"/>
    </source>
</evidence>
<protein>
    <submittedName>
        <fullName evidence="16">Alkaline phosphatase</fullName>
    </submittedName>
</protein>